<dbReference type="Proteomes" id="UP000593567">
    <property type="component" value="Unassembled WGS sequence"/>
</dbReference>
<evidence type="ECO:0000259" key="1">
    <source>
        <dbReference type="Pfam" id="PF16521"/>
    </source>
</evidence>
<accession>A0A7J7JQ90</accession>
<dbReference type="OrthoDB" id="6108017at2759"/>
<protein>
    <submittedName>
        <fullName evidence="2">MYO6</fullName>
    </submittedName>
</protein>
<sequence length="172" mass="20218">MELLDACKEEFHRRLKVYHAWKTKNKNKMETEEQRAPQDVVHAGEAAMHLGITEDDDDEPKQRFFRIPFIRPSDRNQDGGYQNKGWWYAHFDGQWIARQLELHPDKHPVLLLSGIDDLQMCELSLAETGLTRKRGAEVLPADFESQWRACGGKEYMLKNRTRISSQYLKKFL</sequence>
<organism evidence="2 3">
    <name type="scientific">Bugula neritina</name>
    <name type="common">Brown bryozoan</name>
    <name type="synonym">Sertularia neritina</name>
    <dbReference type="NCBI Taxonomy" id="10212"/>
    <lineage>
        <taxon>Eukaryota</taxon>
        <taxon>Metazoa</taxon>
        <taxon>Spiralia</taxon>
        <taxon>Lophotrochozoa</taxon>
        <taxon>Bryozoa</taxon>
        <taxon>Gymnolaemata</taxon>
        <taxon>Cheilostomatida</taxon>
        <taxon>Flustrina</taxon>
        <taxon>Buguloidea</taxon>
        <taxon>Bugulidae</taxon>
        <taxon>Bugula</taxon>
    </lineage>
</organism>
<dbReference type="EMBL" id="VXIV02002022">
    <property type="protein sequence ID" value="KAF6027804.1"/>
    <property type="molecule type" value="Genomic_DNA"/>
</dbReference>
<evidence type="ECO:0000313" key="2">
    <source>
        <dbReference type="EMBL" id="KAF6027804.1"/>
    </source>
</evidence>
<evidence type="ECO:0000313" key="3">
    <source>
        <dbReference type="Proteomes" id="UP000593567"/>
    </source>
</evidence>
<dbReference type="InterPro" id="IPR032412">
    <property type="entry name" value="Myosin-VI_CBD"/>
</dbReference>
<keyword evidence="3" id="KW-1185">Reference proteome</keyword>
<name>A0A7J7JQ90_BUGNE</name>
<feature type="domain" description="Myosin VI cargo binding" evidence="1">
    <location>
        <begin position="62"/>
        <end position="152"/>
    </location>
</feature>
<reference evidence="2" key="1">
    <citation type="submission" date="2020-06" db="EMBL/GenBank/DDBJ databases">
        <title>Draft genome of Bugula neritina, a colonial animal packing powerful symbionts and potential medicines.</title>
        <authorList>
            <person name="Rayko M."/>
        </authorList>
    </citation>
    <scope>NUCLEOTIDE SEQUENCE [LARGE SCALE GENOMIC DNA]</scope>
    <source>
        <strain evidence="2">Kwan_BN1</strain>
    </source>
</reference>
<dbReference type="AlphaFoldDB" id="A0A7J7JQ90"/>
<gene>
    <name evidence="2" type="ORF">EB796_013892</name>
</gene>
<comment type="caution">
    <text evidence="2">The sequence shown here is derived from an EMBL/GenBank/DDBJ whole genome shotgun (WGS) entry which is preliminary data.</text>
</comment>
<proteinExistence type="predicted"/>
<dbReference type="Pfam" id="PF16521">
    <property type="entry name" value="Myosin-VI_CBD"/>
    <property type="match status" value="1"/>
</dbReference>